<dbReference type="EMBL" id="AP021879">
    <property type="protein sequence ID" value="BBO89924.1"/>
    <property type="molecule type" value="Genomic_DNA"/>
</dbReference>
<sequence>MSNLRELKAALPADFVSKFKEKADSLGMTHRQLAAICISLGYQSVTKIEERSYSLPPEPPPVSADSLEEKAAVSRVAEGDEAKRNLPFTSPAL</sequence>
<protein>
    <submittedName>
        <fullName evidence="2">Uncharacterized protein</fullName>
    </submittedName>
</protein>
<name>A0A5K8AD51_9BACT</name>
<dbReference type="Proteomes" id="UP000422108">
    <property type="component" value="Chromosome"/>
</dbReference>
<accession>A0A5K8AD51</accession>
<keyword evidence="3" id="KW-1185">Reference proteome</keyword>
<gene>
    <name evidence="2" type="ORF">DSCOOX_31040</name>
</gene>
<evidence type="ECO:0000256" key="1">
    <source>
        <dbReference type="SAM" id="MobiDB-lite"/>
    </source>
</evidence>
<dbReference type="RefSeq" id="WP_155311039.1">
    <property type="nucleotide sequence ID" value="NZ_AP021879.1"/>
</dbReference>
<reference evidence="2 3" key="1">
    <citation type="submission" date="2019-11" db="EMBL/GenBank/DDBJ databases">
        <title>Comparative genomics of hydrocarbon-degrading Desulfosarcina strains.</title>
        <authorList>
            <person name="Watanabe M."/>
            <person name="Kojima H."/>
            <person name="Fukui M."/>
        </authorList>
    </citation>
    <scope>NUCLEOTIDE SEQUENCE [LARGE SCALE GENOMIC DNA]</scope>
    <source>
        <strain evidence="3">oXyS1</strain>
    </source>
</reference>
<feature type="region of interest" description="Disordered" evidence="1">
    <location>
        <begin position="51"/>
        <end position="93"/>
    </location>
</feature>
<dbReference type="AlphaFoldDB" id="A0A5K8AD51"/>
<evidence type="ECO:0000313" key="2">
    <source>
        <dbReference type="EMBL" id="BBO89924.1"/>
    </source>
</evidence>
<proteinExistence type="predicted"/>
<feature type="compositionally biased region" description="Basic and acidic residues" evidence="1">
    <location>
        <begin position="67"/>
        <end position="84"/>
    </location>
</feature>
<organism evidence="2 3">
    <name type="scientific">Desulfosarcina ovata subsp. ovata</name>
    <dbReference type="NCBI Taxonomy" id="2752305"/>
    <lineage>
        <taxon>Bacteria</taxon>
        <taxon>Pseudomonadati</taxon>
        <taxon>Thermodesulfobacteriota</taxon>
        <taxon>Desulfobacteria</taxon>
        <taxon>Desulfobacterales</taxon>
        <taxon>Desulfosarcinaceae</taxon>
        <taxon>Desulfosarcina</taxon>
    </lineage>
</organism>
<evidence type="ECO:0000313" key="3">
    <source>
        <dbReference type="Proteomes" id="UP000422108"/>
    </source>
</evidence>